<organism evidence="1 2">
    <name type="scientific">Brevundimonas staleyi</name>
    <dbReference type="NCBI Taxonomy" id="74326"/>
    <lineage>
        <taxon>Bacteria</taxon>
        <taxon>Pseudomonadati</taxon>
        <taxon>Pseudomonadota</taxon>
        <taxon>Alphaproteobacteria</taxon>
        <taxon>Caulobacterales</taxon>
        <taxon>Caulobacteraceae</taxon>
        <taxon>Brevundimonas</taxon>
    </lineage>
</organism>
<proteinExistence type="predicted"/>
<evidence type="ECO:0008006" key="3">
    <source>
        <dbReference type="Google" id="ProtNLM"/>
    </source>
</evidence>
<sequence length="62" mass="6918">MGRNRLDHHRFHVGLERSSLARLDALVGPKGRAEFVRKAVDQMLDQVETAQAIAAKAKPKPE</sequence>
<evidence type="ECO:0000313" key="1">
    <source>
        <dbReference type="EMBL" id="MFC5346249.1"/>
    </source>
</evidence>
<keyword evidence="2" id="KW-1185">Reference proteome</keyword>
<protein>
    <recommendedName>
        <fullName evidence="3">Ribbon-helix-helix protein CopG domain-containing protein</fullName>
    </recommendedName>
</protein>
<dbReference type="Proteomes" id="UP001596152">
    <property type="component" value="Unassembled WGS sequence"/>
</dbReference>
<reference evidence="2" key="1">
    <citation type="journal article" date="2019" name="Int. J. Syst. Evol. Microbiol.">
        <title>The Global Catalogue of Microorganisms (GCM) 10K type strain sequencing project: providing services to taxonomists for standard genome sequencing and annotation.</title>
        <authorList>
            <consortium name="The Broad Institute Genomics Platform"/>
            <consortium name="The Broad Institute Genome Sequencing Center for Infectious Disease"/>
            <person name="Wu L."/>
            <person name="Ma J."/>
        </authorList>
    </citation>
    <scope>NUCLEOTIDE SEQUENCE [LARGE SCALE GENOMIC DNA]</scope>
    <source>
        <strain evidence="2">JCM 12125</strain>
    </source>
</reference>
<accession>A0ABW0FXJ9</accession>
<dbReference type="RefSeq" id="WP_374036763.1">
    <property type="nucleotide sequence ID" value="NZ_CP169082.1"/>
</dbReference>
<gene>
    <name evidence="1" type="ORF">ACFPIE_20225</name>
</gene>
<evidence type="ECO:0000313" key="2">
    <source>
        <dbReference type="Proteomes" id="UP001596152"/>
    </source>
</evidence>
<comment type="caution">
    <text evidence="1">The sequence shown here is derived from an EMBL/GenBank/DDBJ whole genome shotgun (WGS) entry which is preliminary data.</text>
</comment>
<dbReference type="EMBL" id="JBHSLF010000056">
    <property type="protein sequence ID" value="MFC5346249.1"/>
    <property type="molecule type" value="Genomic_DNA"/>
</dbReference>
<name>A0ABW0FXJ9_9CAUL</name>